<dbReference type="EMBL" id="GL883010">
    <property type="protein sequence ID" value="EGG21256.1"/>
    <property type="molecule type" value="Genomic_DNA"/>
</dbReference>
<dbReference type="RefSeq" id="XP_004359106.1">
    <property type="nucleotide sequence ID" value="XM_004359049.1"/>
</dbReference>
<gene>
    <name evidence="1" type="ORF">DFA_01135</name>
</gene>
<dbReference type="KEGG" id="dfa:DFA_01135"/>
<name>F4PQZ1_CACFS</name>
<proteinExistence type="predicted"/>
<protein>
    <submittedName>
        <fullName evidence="1">Uncharacterized protein</fullName>
    </submittedName>
</protein>
<dbReference type="AlphaFoldDB" id="F4PQZ1"/>
<evidence type="ECO:0000313" key="1">
    <source>
        <dbReference type="EMBL" id="EGG21256.1"/>
    </source>
</evidence>
<dbReference type="Proteomes" id="UP000007797">
    <property type="component" value="Unassembled WGS sequence"/>
</dbReference>
<sequence>MVSCFHLIRVPGIVYPLIRAVSVQVGKSSILYIFEYINNPWSVVDTIDIIRRH</sequence>
<organism evidence="1 2">
    <name type="scientific">Cavenderia fasciculata</name>
    <name type="common">Slime mold</name>
    <name type="synonym">Dictyostelium fasciculatum</name>
    <dbReference type="NCBI Taxonomy" id="261658"/>
    <lineage>
        <taxon>Eukaryota</taxon>
        <taxon>Amoebozoa</taxon>
        <taxon>Evosea</taxon>
        <taxon>Eumycetozoa</taxon>
        <taxon>Dictyostelia</taxon>
        <taxon>Acytosteliales</taxon>
        <taxon>Cavenderiaceae</taxon>
        <taxon>Cavenderia</taxon>
    </lineage>
</organism>
<dbReference type="GeneID" id="14873474"/>
<evidence type="ECO:0000313" key="2">
    <source>
        <dbReference type="Proteomes" id="UP000007797"/>
    </source>
</evidence>
<keyword evidence="2" id="KW-1185">Reference proteome</keyword>
<reference evidence="2" key="1">
    <citation type="journal article" date="2011" name="Genome Res.">
        <title>Phylogeny-wide analysis of social amoeba genomes highlights ancient origins for complex intercellular communication.</title>
        <authorList>
            <person name="Heidel A.J."/>
            <person name="Lawal H.M."/>
            <person name="Felder M."/>
            <person name="Schilde C."/>
            <person name="Helps N.R."/>
            <person name="Tunggal B."/>
            <person name="Rivero F."/>
            <person name="John U."/>
            <person name="Schleicher M."/>
            <person name="Eichinger L."/>
            <person name="Platzer M."/>
            <person name="Noegel A.A."/>
            <person name="Schaap P."/>
            <person name="Gloeckner G."/>
        </authorList>
    </citation>
    <scope>NUCLEOTIDE SEQUENCE [LARGE SCALE GENOMIC DNA]</scope>
    <source>
        <strain evidence="2">SH3</strain>
    </source>
</reference>
<accession>F4PQZ1</accession>